<reference evidence="1 2" key="1">
    <citation type="submission" date="2019-12" db="EMBL/GenBank/DDBJ databases">
        <authorList>
            <person name="Alioto T."/>
            <person name="Alioto T."/>
            <person name="Gomez Garrido J."/>
        </authorList>
    </citation>
    <scope>NUCLEOTIDE SEQUENCE [LARGE SCALE GENOMIC DNA]</scope>
</reference>
<proteinExistence type="predicted"/>
<organism evidence="1 2">
    <name type="scientific">Olea europaea subsp. europaea</name>
    <dbReference type="NCBI Taxonomy" id="158383"/>
    <lineage>
        <taxon>Eukaryota</taxon>
        <taxon>Viridiplantae</taxon>
        <taxon>Streptophyta</taxon>
        <taxon>Embryophyta</taxon>
        <taxon>Tracheophyta</taxon>
        <taxon>Spermatophyta</taxon>
        <taxon>Magnoliopsida</taxon>
        <taxon>eudicotyledons</taxon>
        <taxon>Gunneridae</taxon>
        <taxon>Pentapetalae</taxon>
        <taxon>asterids</taxon>
        <taxon>lamiids</taxon>
        <taxon>Lamiales</taxon>
        <taxon>Oleaceae</taxon>
        <taxon>Oleeae</taxon>
        <taxon>Olea</taxon>
    </lineage>
</organism>
<keyword evidence="2" id="KW-1185">Reference proteome</keyword>
<accession>A0A8S0UD17</accession>
<dbReference type="Gramene" id="OE9A000911T1">
    <property type="protein sequence ID" value="OE9A000911C1"/>
    <property type="gene ID" value="OE9A000911"/>
</dbReference>
<dbReference type="AlphaFoldDB" id="A0A8S0UD17"/>
<dbReference type="EMBL" id="CACTIH010007595">
    <property type="protein sequence ID" value="CAA3016156.1"/>
    <property type="molecule type" value="Genomic_DNA"/>
</dbReference>
<comment type="caution">
    <text evidence="1">The sequence shown here is derived from an EMBL/GenBank/DDBJ whole genome shotgun (WGS) entry which is preliminary data.</text>
</comment>
<gene>
    <name evidence="1" type="ORF">OLEA9_A000911</name>
</gene>
<name>A0A8S0UD17_OLEEU</name>
<protein>
    <submittedName>
        <fullName evidence="1">Uncharacterized protein</fullName>
    </submittedName>
</protein>
<sequence>MAWTSIPRKCQEMLEDRVAPYHGKNTSWIWPAHHAHKLHTNARKSGDVPTAVRTCPIHGLHTVPKNFPKIPENQATSLPSSKGIPFMACTPCPRNCQEMPENQAASLTRRGRGLHTMSQKLPKNALKLGCIPTAT</sequence>
<dbReference type="Proteomes" id="UP000594638">
    <property type="component" value="Unassembled WGS sequence"/>
</dbReference>
<evidence type="ECO:0000313" key="2">
    <source>
        <dbReference type="Proteomes" id="UP000594638"/>
    </source>
</evidence>
<evidence type="ECO:0000313" key="1">
    <source>
        <dbReference type="EMBL" id="CAA3016156.1"/>
    </source>
</evidence>